<sequence>MAELDKSATARNTLHDGLWLNMDIFQKHCLSHEPYQVAYKFFTGQSTLDCQRGTRNDNNRIKVSTIALSILSINASILKCRCLSIIYQNPNLIGRTLNSPLCLKMLLVISVFQMNSFA</sequence>
<dbReference type="Proteomes" id="UP000077315">
    <property type="component" value="Unassembled WGS sequence"/>
</dbReference>
<dbReference type="RefSeq" id="XP_018293645.1">
    <property type="nucleotide sequence ID" value="XM_018441311.1"/>
</dbReference>
<protein>
    <submittedName>
        <fullName evidence="1">Uncharacterized protein</fullName>
    </submittedName>
</protein>
<accession>A0A162XLV4</accession>
<dbReference type="VEuPathDB" id="FungiDB:PHYBLDRAFT_64512"/>
<reference evidence="2" key="1">
    <citation type="submission" date="2015-06" db="EMBL/GenBank/DDBJ databases">
        <title>Expansion of signal transduction pathways in fungi by whole-genome duplication.</title>
        <authorList>
            <consortium name="DOE Joint Genome Institute"/>
            <person name="Corrochano L.M."/>
            <person name="Kuo A."/>
            <person name="Marcet-Houben M."/>
            <person name="Polaino S."/>
            <person name="Salamov A."/>
            <person name="Villalobos J.M."/>
            <person name="Alvarez M.I."/>
            <person name="Avalos J."/>
            <person name="Benito E.P."/>
            <person name="Benoit I."/>
            <person name="Burger G."/>
            <person name="Camino L.P."/>
            <person name="Canovas D."/>
            <person name="Cerda-Olmedo E."/>
            <person name="Cheng J.-F."/>
            <person name="Dominguez A."/>
            <person name="Elias M."/>
            <person name="Eslava A.P."/>
            <person name="Glaser F."/>
            <person name="Grimwood J."/>
            <person name="Gutierrez G."/>
            <person name="Heitman J."/>
            <person name="Henrissat B."/>
            <person name="Iturriaga E.A."/>
            <person name="Lang B.F."/>
            <person name="Lavin J.L."/>
            <person name="Lee S."/>
            <person name="Li W."/>
            <person name="Lindquist E."/>
            <person name="Lopez-Garcia S."/>
            <person name="Luque E.M."/>
            <person name="Marcos A.T."/>
            <person name="Martin J."/>
            <person name="McCluskey K."/>
            <person name="Medina H.R."/>
            <person name="Miralles-Duran A."/>
            <person name="Miyazaki A."/>
            <person name="Munoz-Torres E."/>
            <person name="Oguiza J.A."/>
            <person name="Ohm R."/>
            <person name="Olmedo M."/>
            <person name="Orejas M."/>
            <person name="Ortiz-Castellanos L."/>
            <person name="Pisabarro A.G."/>
            <person name="Rodriguez-Romero J."/>
            <person name="Ruiz-Herrera J."/>
            <person name="Ruiz-Vazquez R."/>
            <person name="Sanz C."/>
            <person name="Schackwitz W."/>
            <person name="Schmutz J."/>
            <person name="Shahriari M."/>
            <person name="Shelest E."/>
            <person name="Silva-Franco F."/>
            <person name="Soanes D."/>
            <person name="Syed K."/>
            <person name="Tagua V.G."/>
            <person name="Talbot N.J."/>
            <person name="Thon M."/>
            <person name="De vries R.P."/>
            <person name="Wiebenga A."/>
            <person name="Yadav J.S."/>
            <person name="Braun E.L."/>
            <person name="Baker S."/>
            <person name="Garre V."/>
            <person name="Horwitz B."/>
            <person name="Torres-Martinez S."/>
            <person name="Idnurm A."/>
            <person name="Herrera-Estrella A."/>
            <person name="Gabaldon T."/>
            <person name="Grigoriev I.V."/>
        </authorList>
    </citation>
    <scope>NUCLEOTIDE SEQUENCE [LARGE SCALE GENOMIC DNA]</scope>
    <source>
        <strain evidence="2">NRRL 1555(-)</strain>
    </source>
</reference>
<name>A0A162XLV4_PHYB8</name>
<dbReference type="InParanoid" id="A0A162XLV4"/>
<dbReference type="AlphaFoldDB" id="A0A162XLV4"/>
<keyword evidence="2" id="KW-1185">Reference proteome</keyword>
<dbReference type="EMBL" id="KV440977">
    <property type="protein sequence ID" value="OAD75605.1"/>
    <property type="molecule type" value="Genomic_DNA"/>
</dbReference>
<dbReference type="GeneID" id="29002217"/>
<evidence type="ECO:0000313" key="2">
    <source>
        <dbReference type="Proteomes" id="UP000077315"/>
    </source>
</evidence>
<proteinExistence type="predicted"/>
<evidence type="ECO:0000313" key="1">
    <source>
        <dbReference type="EMBL" id="OAD75605.1"/>
    </source>
</evidence>
<gene>
    <name evidence="1" type="ORF">PHYBLDRAFT_64512</name>
</gene>
<organism evidence="1 2">
    <name type="scientific">Phycomyces blakesleeanus (strain ATCC 8743b / DSM 1359 / FGSC 10004 / NBRC 33097 / NRRL 1555)</name>
    <dbReference type="NCBI Taxonomy" id="763407"/>
    <lineage>
        <taxon>Eukaryota</taxon>
        <taxon>Fungi</taxon>
        <taxon>Fungi incertae sedis</taxon>
        <taxon>Mucoromycota</taxon>
        <taxon>Mucoromycotina</taxon>
        <taxon>Mucoromycetes</taxon>
        <taxon>Mucorales</taxon>
        <taxon>Phycomycetaceae</taxon>
        <taxon>Phycomyces</taxon>
    </lineage>
</organism>